<gene>
    <name evidence="2" type="ORF">E2F50_12300</name>
</gene>
<evidence type="ECO:0000256" key="1">
    <source>
        <dbReference type="SAM" id="Phobius"/>
    </source>
</evidence>
<evidence type="ECO:0000313" key="3">
    <source>
        <dbReference type="Proteomes" id="UP000295238"/>
    </source>
</evidence>
<keyword evidence="3" id="KW-1185">Reference proteome</keyword>
<proteinExistence type="predicted"/>
<comment type="caution">
    <text evidence="2">The sequence shown here is derived from an EMBL/GenBank/DDBJ whole genome shotgun (WGS) entry which is preliminary data.</text>
</comment>
<dbReference type="EMBL" id="SMTL01000003">
    <property type="protein sequence ID" value="TDK35046.1"/>
    <property type="molecule type" value="Genomic_DNA"/>
</dbReference>
<sequence length="61" mass="6705">MYGRFGIIHLPDHTQRADAPRWQRAAIASRLASPEAGIFLRLFGVILLLFCVAGAVALRLS</sequence>
<organism evidence="2 3">
    <name type="scientific">Rhizobium deserti</name>
    <dbReference type="NCBI Taxonomy" id="2547961"/>
    <lineage>
        <taxon>Bacteria</taxon>
        <taxon>Pseudomonadati</taxon>
        <taxon>Pseudomonadota</taxon>
        <taxon>Alphaproteobacteria</taxon>
        <taxon>Hyphomicrobiales</taxon>
        <taxon>Rhizobiaceae</taxon>
        <taxon>Rhizobium/Agrobacterium group</taxon>
        <taxon>Rhizobium</taxon>
    </lineage>
</organism>
<protein>
    <submittedName>
        <fullName evidence="2">Uncharacterized protein</fullName>
    </submittedName>
</protein>
<evidence type="ECO:0000313" key="2">
    <source>
        <dbReference type="EMBL" id="TDK35046.1"/>
    </source>
</evidence>
<keyword evidence="1" id="KW-0472">Membrane</keyword>
<name>A0A4R5UGW3_9HYPH</name>
<accession>A0A4R5UGW3</accession>
<reference evidence="2 3" key="1">
    <citation type="submission" date="2019-03" db="EMBL/GenBank/DDBJ databases">
        <title>Rhizobium sp. nov., an bacterium isolated from biocrust in Mu Us Desert.</title>
        <authorList>
            <person name="Lixiong L."/>
        </authorList>
    </citation>
    <scope>NUCLEOTIDE SEQUENCE [LARGE SCALE GENOMIC DNA]</scope>
    <source>
        <strain evidence="2 3">SPY-1</strain>
    </source>
</reference>
<feature type="transmembrane region" description="Helical" evidence="1">
    <location>
        <begin position="38"/>
        <end position="58"/>
    </location>
</feature>
<dbReference type="AlphaFoldDB" id="A0A4R5UGW3"/>
<dbReference type="RefSeq" id="WP_133316469.1">
    <property type="nucleotide sequence ID" value="NZ_SMTL01000003.1"/>
</dbReference>
<dbReference type="Proteomes" id="UP000295238">
    <property type="component" value="Unassembled WGS sequence"/>
</dbReference>
<keyword evidence="1" id="KW-0812">Transmembrane</keyword>
<keyword evidence="1" id="KW-1133">Transmembrane helix</keyword>